<gene>
    <name evidence="3" type="ORF">SAMN03084138_00796</name>
</gene>
<dbReference type="EMBL" id="FOWR01000004">
    <property type="protein sequence ID" value="SFO89818.1"/>
    <property type="molecule type" value="Genomic_DNA"/>
</dbReference>
<evidence type="ECO:0000313" key="3">
    <source>
        <dbReference type="EMBL" id="SFO89818.1"/>
    </source>
</evidence>
<dbReference type="SUPFAM" id="SSF63380">
    <property type="entry name" value="Riboflavin synthase domain-like"/>
    <property type="match status" value="1"/>
</dbReference>
<dbReference type="InterPro" id="IPR017938">
    <property type="entry name" value="Riboflavin_synthase-like_b-brl"/>
</dbReference>
<comment type="similarity">
    <text evidence="1">Belongs to the SIP oxidoreductase family.</text>
</comment>
<dbReference type="Proteomes" id="UP000182692">
    <property type="component" value="Unassembled WGS sequence"/>
</dbReference>
<dbReference type="InterPro" id="IPR017927">
    <property type="entry name" value="FAD-bd_FR_type"/>
</dbReference>
<reference evidence="3 4" key="1">
    <citation type="submission" date="2016-10" db="EMBL/GenBank/DDBJ databases">
        <authorList>
            <person name="de Groot N.N."/>
        </authorList>
    </citation>
    <scope>NUCLEOTIDE SEQUENCE [LARGE SCALE GENOMIC DNA]</scope>
    <source>
        <strain evidence="3 4">DSM 15893</strain>
    </source>
</reference>
<dbReference type="InterPro" id="IPR039374">
    <property type="entry name" value="SIP_fam"/>
</dbReference>
<feature type="domain" description="FAD-binding FR-type" evidence="2">
    <location>
        <begin position="4"/>
        <end position="123"/>
    </location>
</feature>
<dbReference type="GeneID" id="35872582"/>
<dbReference type="InterPro" id="IPR013113">
    <property type="entry name" value="SIP_FAD-bd"/>
</dbReference>
<dbReference type="Pfam" id="PF04954">
    <property type="entry name" value="SIP"/>
    <property type="match status" value="1"/>
</dbReference>
<organism evidence="3 4">
    <name type="scientific">Enterovibrio norvegicus DSM 15893</name>
    <dbReference type="NCBI Taxonomy" id="1121869"/>
    <lineage>
        <taxon>Bacteria</taxon>
        <taxon>Pseudomonadati</taxon>
        <taxon>Pseudomonadota</taxon>
        <taxon>Gammaproteobacteria</taxon>
        <taxon>Vibrionales</taxon>
        <taxon>Vibrionaceae</taxon>
        <taxon>Enterovibrio</taxon>
    </lineage>
</organism>
<dbReference type="Gene3D" id="3.40.50.80">
    <property type="entry name" value="Nucleotide-binding domain of ferredoxin-NADP reductase (FNR) module"/>
    <property type="match status" value="1"/>
</dbReference>
<proteinExistence type="inferred from homology"/>
<dbReference type="PANTHER" id="PTHR30157">
    <property type="entry name" value="FERRIC REDUCTASE, NADPH-DEPENDENT"/>
    <property type="match status" value="1"/>
</dbReference>
<dbReference type="PANTHER" id="PTHR30157:SF0">
    <property type="entry name" value="NADPH-DEPENDENT FERRIC-CHELATE REDUCTASE"/>
    <property type="match status" value="1"/>
</dbReference>
<dbReference type="PROSITE" id="PS51384">
    <property type="entry name" value="FAD_FR"/>
    <property type="match status" value="1"/>
</dbReference>
<dbReference type="CDD" id="cd06193">
    <property type="entry name" value="siderophore_interacting"/>
    <property type="match status" value="1"/>
</dbReference>
<evidence type="ECO:0000313" key="4">
    <source>
        <dbReference type="Proteomes" id="UP000182692"/>
    </source>
</evidence>
<dbReference type="AlphaFoldDB" id="A0A1I5KY49"/>
<dbReference type="RefSeq" id="WP_017015284.1">
    <property type="nucleotide sequence ID" value="NZ_FOWR01000004.1"/>
</dbReference>
<protein>
    <submittedName>
        <fullName evidence="3">NADPH-dependent ferric siderophore reductase, contains FAD-binding and SIP domains</fullName>
    </submittedName>
</protein>
<evidence type="ECO:0000256" key="1">
    <source>
        <dbReference type="ARBA" id="ARBA00035644"/>
    </source>
</evidence>
<evidence type="ECO:0000259" key="2">
    <source>
        <dbReference type="PROSITE" id="PS51384"/>
    </source>
</evidence>
<dbReference type="OrthoDB" id="9814826at2"/>
<dbReference type="InterPro" id="IPR007037">
    <property type="entry name" value="SIP_rossman_dom"/>
</dbReference>
<dbReference type="Pfam" id="PF08021">
    <property type="entry name" value="FAD_binding_9"/>
    <property type="match status" value="1"/>
</dbReference>
<accession>A0A1I5KY49</accession>
<name>A0A1I5KY49_9GAMM</name>
<dbReference type="STRING" id="1121869.SAMN03084138_00796"/>
<sequence length="258" mass="28660">MKKPSPTSLVVQSSTQITPNMQRIELHGEGLARFPADCEGGYIKLMFTKEGSADLSNLADGERPVMRTYTIRTLDFMTQTMTVDFVRHEVDNCGCGHAARWALNAKPGDTINIAGPGTIQNINSAADWFFMVADMTSLPALSAKLKTLPDNAKGYAVVEVLSKEDIQALEAPEGIEFDWVVAGKSESLAVRAKQKAWLNGDVFVWSASEFDTMRELRQYFRNEKDVDRDNIYISSYWKNGVTEEGHKVIKQKDAEGVA</sequence>
<dbReference type="Gene3D" id="2.40.30.10">
    <property type="entry name" value="Translation factors"/>
    <property type="match status" value="1"/>
</dbReference>
<dbReference type="InterPro" id="IPR039261">
    <property type="entry name" value="FNR_nucleotide-bd"/>
</dbReference>
<dbReference type="GO" id="GO:0016491">
    <property type="term" value="F:oxidoreductase activity"/>
    <property type="evidence" value="ECO:0007669"/>
    <property type="project" value="InterPro"/>
</dbReference>